<evidence type="ECO:0000259" key="8">
    <source>
        <dbReference type="Pfam" id="PF18117"/>
    </source>
</evidence>
<dbReference type="GO" id="GO:0005634">
    <property type="term" value="C:nucleus"/>
    <property type="evidence" value="ECO:0007669"/>
    <property type="project" value="UniProtKB-SubCell"/>
</dbReference>
<evidence type="ECO:0000256" key="5">
    <source>
        <dbReference type="ARBA" id="ARBA00022821"/>
    </source>
</evidence>
<evidence type="ECO:0000256" key="3">
    <source>
        <dbReference type="ARBA" id="ARBA00022490"/>
    </source>
</evidence>
<dbReference type="Pfam" id="PF01764">
    <property type="entry name" value="Lipase_3"/>
    <property type="match status" value="1"/>
</dbReference>
<keyword evidence="6" id="KW-0539">Nucleus</keyword>
<dbReference type="SUPFAM" id="SSF53474">
    <property type="entry name" value="alpha/beta-Hydrolases"/>
    <property type="match status" value="1"/>
</dbReference>
<name>A0A8B8K967_ABRPR</name>
<dbReference type="GO" id="GO:0006952">
    <property type="term" value="P:defense response"/>
    <property type="evidence" value="ECO:0007669"/>
    <property type="project" value="UniProtKB-KW"/>
</dbReference>
<dbReference type="Proteomes" id="UP000694853">
    <property type="component" value="Unplaced"/>
</dbReference>
<feature type="domain" description="Fungal lipase-type" evidence="7">
    <location>
        <begin position="82"/>
        <end position="199"/>
    </location>
</feature>
<dbReference type="OrthoDB" id="426718at2759"/>
<keyword evidence="5" id="KW-0611">Plant defense</keyword>
<dbReference type="KEGG" id="aprc:113853316"/>
<sequence length="611" mass="70300">MATRSGSGESIEMKGERIQRAFGEAFKAHKSPEKPFNHEDFSRFNPPEVIISFPASGAVKDWYSQRNFGETKINLGLFPSIKSIGNDEAALVNKAFLKRFEDILAKSTLADKVEKAMTKQEQIVFAGHSSGAPIAILATLWVLEKYQRLKSRRGIPPICITFGSPLVGNHIFSHATRRENWSHYFLHYVMRYDIVPRILLSPLSSLDQRFEPVSQSFNPKSKSFMSESIGRATSASDFHFAIMSNVATVTSHAACKLMGSTDTTLETFANFIPLSPYRPFGTYVFCTGNGKLGKQIVIKNPDAVLQLLFFSAQLSSEAEAAQVPYRSLREHSIYGTELQQTSHNVVHLDDKLKKLLSSDDAPRALNDLDLSPKAGLCLWAAAELEVRRLDNEDKIKQKKNFVEEKLKDLEKYREMWEHLKVGYYDGFREHKKTEDFKANVMRLELAGVWDEIIEKLRSYELSHEFEGNREWFDLGTRFRQLVEPLDIANYYRHLRHYENESSSYMVKGRPKRYRYTQRWLEHAQLRPQEPNSASCFWAEVEDLRFMMSNNNKSFEEVKERVVKLEGQIETWSEDGELAKDALLEGSTLVKWLKTLPPQHKRESCIRNLIKE</sequence>
<organism evidence="9 10">
    <name type="scientific">Abrus precatorius</name>
    <name type="common">Indian licorice</name>
    <name type="synonym">Glycine abrus</name>
    <dbReference type="NCBI Taxonomy" id="3816"/>
    <lineage>
        <taxon>Eukaryota</taxon>
        <taxon>Viridiplantae</taxon>
        <taxon>Streptophyta</taxon>
        <taxon>Embryophyta</taxon>
        <taxon>Tracheophyta</taxon>
        <taxon>Spermatophyta</taxon>
        <taxon>Magnoliopsida</taxon>
        <taxon>eudicotyledons</taxon>
        <taxon>Gunneridae</taxon>
        <taxon>Pentapetalae</taxon>
        <taxon>rosids</taxon>
        <taxon>fabids</taxon>
        <taxon>Fabales</taxon>
        <taxon>Fabaceae</taxon>
        <taxon>Papilionoideae</taxon>
        <taxon>50 kb inversion clade</taxon>
        <taxon>NPAAA clade</taxon>
        <taxon>indigoferoid/millettioid clade</taxon>
        <taxon>Abreae</taxon>
        <taxon>Abrus</taxon>
    </lineage>
</organism>
<dbReference type="GO" id="GO:0005737">
    <property type="term" value="C:cytoplasm"/>
    <property type="evidence" value="ECO:0007669"/>
    <property type="project" value="UniProtKB-SubCell"/>
</dbReference>
<proteinExistence type="predicted"/>
<keyword evidence="3" id="KW-0963">Cytoplasm</keyword>
<keyword evidence="9" id="KW-1185">Reference proteome</keyword>
<evidence type="ECO:0000313" key="10">
    <source>
        <dbReference type="RefSeq" id="XP_027339698.1"/>
    </source>
</evidence>
<dbReference type="GO" id="GO:0006629">
    <property type="term" value="P:lipid metabolic process"/>
    <property type="evidence" value="ECO:0007669"/>
    <property type="project" value="InterPro"/>
</dbReference>
<protein>
    <submittedName>
        <fullName evidence="10">Protein EDS1-like</fullName>
    </submittedName>
</protein>
<keyword evidence="4" id="KW-0378">Hydrolase</keyword>
<dbReference type="GO" id="GO:0016787">
    <property type="term" value="F:hydrolase activity"/>
    <property type="evidence" value="ECO:0007669"/>
    <property type="project" value="UniProtKB-KW"/>
</dbReference>
<evidence type="ECO:0000256" key="4">
    <source>
        <dbReference type="ARBA" id="ARBA00022801"/>
    </source>
</evidence>
<dbReference type="InterPro" id="IPR002921">
    <property type="entry name" value="Fungal_lipase-type"/>
</dbReference>
<dbReference type="InterPro" id="IPR029058">
    <property type="entry name" value="AB_hydrolase_fold"/>
</dbReference>
<evidence type="ECO:0000313" key="9">
    <source>
        <dbReference type="Proteomes" id="UP000694853"/>
    </source>
</evidence>
<reference evidence="10" key="2">
    <citation type="submission" date="2025-08" db="UniProtKB">
        <authorList>
            <consortium name="RefSeq"/>
        </authorList>
    </citation>
    <scope>IDENTIFICATION</scope>
    <source>
        <tissue evidence="10">Young leaves</tissue>
    </source>
</reference>
<dbReference type="Pfam" id="PF18117">
    <property type="entry name" value="EDS1_EP"/>
    <property type="match status" value="1"/>
</dbReference>
<dbReference type="InterPro" id="IPR044214">
    <property type="entry name" value="EDS1-like"/>
</dbReference>
<evidence type="ECO:0000256" key="1">
    <source>
        <dbReference type="ARBA" id="ARBA00004123"/>
    </source>
</evidence>
<gene>
    <name evidence="10" type="primary">LOC113853316</name>
</gene>
<evidence type="ECO:0000256" key="2">
    <source>
        <dbReference type="ARBA" id="ARBA00004496"/>
    </source>
</evidence>
<dbReference type="InterPro" id="IPR041266">
    <property type="entry name" value="EDS1_EP"/>
</dbReference>
<dbReference type="AlphaFoldDB" id="A0A8B8K967"/>
<evidence type="ECO:0000256" key="6">
    <source>
        <dbReference type="ARBA" id="ARBA00023242"/>
    </source>
</evidence>
<reference evidence="9" key="1">
    <citation type="journal article" date="2019" name="Toxins">
        <title>Detection of Abrin-Like and Prepropulchellin-Like Toxin Genes and Transcripts Using Whole Genome Sequencing and Full-Length Transcript Sequencing of Abrus precatorius.</title>
        <authorList>
            <person name="Hovde B.T."/>
            <person name="Daligault H.E."/>
            <person name="Hanschen E.R."/>
            <person name="Kunde Y.A."/>
            <person name="Johnson M.B."/>
            <person name="Starkenburg S.R."/>
            <person name="Johnson S.L."/>
        </authorList>
    </citation>
    <scope>NUCLEOTIDE SEQUENCE [LARGE SCALE GENOMIC DNA]</scope>
</reference>
<evidence type="ECO:0000259" key="7">
    <source>
        <dbReference type="Pfam" id="PF01764"/>
    </source>
</evidence>
<feature type="domain" description="EDS1 EP" evidence="8">
    <location>
        <begin position="408"/>
        <end position="606"/>
    </location>
</feature>
<dbReference type="PANTHER" id="PTHR47090">
    <property type="entry name" value="PROTEIN EDS1-RELATED"/>
    <property type="match status" value="1"/>
</dbReference>
<dbReference type="GeneID" id="113853316"/>
<accession>A0A8B8K967</accession>
<dbReference type="PANTHER" id="PTHR47090:SF2">
    <property type="entry name" value="PROTEIN EDS1-RELATED"/>
    <property type="match status" value="1"/>
</dbReference>
<comment type="subcellular location">
    <subcellularLocation>
        <location evidence="2">Cytoplasm</location>
    </subcellularLocation>
    <subcellularLocation>
        <location evidence="1">Nucleus</location>
    </subcellularLocation>
</comment>
<dbReference type="Gene3D" id="3.40.50.1820">
    <property type="entry name" value="alpha/beta hydrolase"/>
    <property type="match status" value="1"/>
</dbReference>
<dbReference type="RefSeq" id="XP_027339698.1">
    <property type="nucleotide sequence ID" value="XM_027483897.1"/>
</dbReference>